<dbReference type="PATRIC" id="fig|1261556.5.peg.2803"/>
<protein>
    <submittedName>
        <fullName evidence="1">Uncharacterized protein</fullName>
    </submittedName>
</protein>
<sequence length="179" mass="18848">MPQIIEAARQMQISPAAQALLAEIQAPAPAVHALLHGQAASDALALALRLAPRPYVVAWLCQCVRRHALQADDSEGLRLAQSWVQQPDDASRRVALAYAENADYRSVGAWLAAAAGWADGSPVAHDDAPPAAEHLTATAALAALLQLAARTPDVFDATLADWAAEVARLLLPHGQEHAA</sequence>
<reference evidence="2" key="1">
    <citation type="submission" date="2016-07" db="EMBL/GenBank/DDBJ databases">
        <authorList>
            <person name="Jaenicke Sebastian"/>
        </authorList>
    </citation>
    <scope>NUCLEOTIDE SEQUENCE [LARGE SCALE GENOMIC DNA]</scope>
</reference>
<organism evidence="1 2">
    <name type="scientific">Xanthomonas translucens pv. translucens DSM 18974</name>
    <dbReference type="NCBI Taxonomy" id="1261556"/>
    <lineage>
        <taxon>Bacteria</taxon>
        <taxon>Pseudomonadati</taxon>
        <taxon>Pseudomonadota</taxon>
        <taxon>Gammaproteobacteria</taxon>
        <taxon>Lysobacterales</taxon>
        <taxon>Lysobacteraceae</taxon>
        <taxon>Xanthomonas</taxon>
        <taxon>Xanthomonas translucens group</taxon>
    </lineage>
</organism>
<dbReference type="InterPro" id="IPR053855">
    <property type="entry name" value="DUF6931"/>
</dbReference>
<dbReference type="Pfam" id="PF22011">
    <property type="entry name" value="DUF6931"/>
    <property type="match status" value="1"/>
</dbReference>
<evidence type="ECO:0000313" key="2">
    <source>
        <dbReference type="Proteomes" id="UP000093071"/>
    </source>
</evidence>
<name>A0A1C3TQG8_XANCT</name>
<accession>A0A1C3TQG8</accession>
<gene>
    <name evidence="1" type="ORF">BN444_00948</name>
</gene>
<dbReference type="EMBL" id="LT604072">
    <property type="protein sequence ID" value="SCB05413.1"/>
    <property type="molecule type" value="Genomic_DNA"/>
</dbReference>
<dbReference type="Proteomes" id="UP000093071">
    <property type="component" value="Chromosome I"/>
</dbReference>
<dbReference type="RefSeq" id="WP_065898967.1">
    <property type="nucleotide sequence ID" value="NZ_LT604072.1"/>
</dbReference>
<proteinExistence type="predicted"/>
<evidence type="ECO:0000313" key="1">
    <source>
        <dbReference type="EMBL" id="SCB05413.1"/>
    </source>
</evidence>
<dbReference type="AlphaFoldDB" id="A0A1C3TQG8"/>